<reference evidence="1 2" key="1">
    <citation type="submission" date="2020-08" db="EMBL/GenBank/DDBJ databases">
        <title>Exploring microbial biodiversity for novel pathways involved in the catabolism of aromatic compounds derived from lignin.</title>
        <authorList>
            <person name="Elkins J."/>
        </authorList>
    </citation>
    <scope>NUCLEOTIDE SEQUENCE [LARGE SCALE GENOMIC DNA]</scope>
    <source>
        <strain evidence="1 2">B1D3A</strain>
    </source>
</reference>
<proteinExistence type="predicted"/>
<gene>
    <name evidence="1" type="ORF">HNP60_001313</name>
</gene>
<evidence type="ECO:0000313" key="2">
    <source>
        <dbReference type="Proteomes" id="UP001138540"/>
    </source>
</evidence>
<name>A0ABR6NDI2_9SPHN</name>
<dbReference type="EMBL" id="JACHKA010000001">
    <property type="protein sequence ID" value="MBB5985339.1"/>
    <property type="molecule type" value="Genomic_DNA"/>
</dbReference>
<keyword evidence="2" id="KW-1185">Reference proteome</keyword>
<comment type="caution">
    <text evidence="1">The sequence shown here is derived from an EMBL/GenBank/DDBJ whole genome shotgun (WGS) entry which is preliminary data.</text>
</comment>
<protein>
    <submittedName>
        <fullName evidence="1">Uncharacterized protein</fullName>
    </submittedName>
</protein>
<dbReference type="Proteomes" id="UP001138540">
    <property type="component" value="Unassembled WGS sequence"/>
</dbReference>
<organism evidence="1 2">
    <name type="scientific">Sphingobium lignivorans</name>
    <dbReference type="NCBI Taxonomy" id="2735886"/>
    <lineage>
        <taxon>Bacteria</taxon>
        <taxon>Pseudomonadati</taxon>
        <taxon>Pseudomonadota</taxon>
        <taxon>Alphaproteobacteria</taxon>
        <taxon>Sphingomonadales</taxon>
        <taxon>Sphingomonadaceae</taxon>
        <taxon>Sphingobium</taxon>
    </lineage>
</organism>
<dbReference type="RefSeq" id="WP_184151612.1">
    <property type="nucleotide sequence ID" value="NZ_JACHKA010000001.1"/>
</dbReference>
<sequence>MSRAKSTYPSRAAVRKAINDARANGIDVGGYEIAPSGVIRVLDVRALSPRGAEDLFEQQLAQGLI</sequence>
<accession>A0ABR6NDI2</accession>
<evidence type="ECO:0000313" key="1">
    <source>
        <dbReference type="EMBL" id="MBB5985339.1"/>
    </source>
</evidence>